<keyword evidence="1" id="KW-0349">Heme</keyword>
<dbReference type="EMBL" id="WNWR01000125">
    <property type="protein sequence ID" value="KAE9990695.1"/>
    <property type="molecule type" value="Genomic_DNA"/>
</dbReference>
<dbReference type="PANTHER" id="PTHR24305:SF168">
    <property type="entry name" value="P450, PUTATIVE (EUROFUNG)-RELATED"/>
    <property type="match status" value="1"/>
</dbReference>
<comment type="cofactor">
    <cofactor evidence="1">
        <name>heme</name>
        <dbReference type="ChEBI" id="CHEBI:30413"/>
    </cofactor>
</comment>
<dbReference type="InterPro" id="IPR001128">
    <property type="entry name" value="Cyt_P450"/>
</dbReference>
<feature type="region of interest" description="Disordered" evidence="2">
    <location>
        <begin position="128"/>
        <end position="154"/>
    </location>
</feature>
<reference evidence="3 4" key="1">
    <citation type="submission" date="2019-07" db="EMBL/GenBank/DDBJ databases">
        <title>Venturia inaequalis Genome Resource.</title>
        <authorList>
            <person name="Lichtner F.J."/>
        </authorList>
    </citation>
    <scope>NUCLEOTIDE SEQUENCE [LARGE SCALE GENOMIC DNA]</scope>
    <source>
        <strain evidence="3 4">DMI_063113</strain>
    </source>
</reference>
<keyword evidence="4" id="KW-1185">Reference proteome</keyword>
<dbReference type="AlphaFoldDB" id="A0A8H3VKV5"/>
<sequence length="660" mass="74208">MQRTVVRPALRRSSHIAKTTTRFASTSHARASSFSSTINSPAVTENTGRPVSTKSTAASQALPEAYPGKPGGLFDNGQLESEDPVKKMEAIPNPRPHYVSDWVHNMVGQSNMLQGILYGIQNPDDKPGLLGKLKENSGKRKGKQKDKWEYGGESDGDVPLSLSSKLALGVALLVLISTINRIRAYRRLSHIPGPTLAKWSRYWMVKSNGSGRMHEVFHETTTRYGSLCRIGPNHLITSDADLLRRMQAPRSKYRRAPWYGTFRFKPRADNIITYIDEDKHDELRKKMSAGYGGKEVPELEDRIDRQLQIWIDKIRTTYISTATEFKPMDLARKAQFWALDVISDVAFNSAFGDVPEDKDKFDYIKTTEDGISAITMLSIFPQMHRWIEQSRLIDMLLPSAKDKTGFGRISGIAQERVRERFVDGKLQDKKDMLGSFLRHGLSQTEAESETVLQIMAGSDTSATIIRAAFLNMLTSPSILAKLRSEIDQGIANGKISSPIKDWEARKLPYLQAVIKETLRLWPPVQGLLLKVVPPEGDTFKGIFLPGGTFIGQSTWAMGRDVGIYGYDAALFRPSRWLDSAPEQIAIMDKQADLGFGYGRFSCLGKPVAQMELNKVFVEILRYFELEIVYPDKPWDCEGRGVFLMKNFWVRVTERVSGTGR</sequence>
<name>A0A8H3VKV5_VENIN</name>
<dbReference type="InterPro" id="IPR002401">
    <property type="entry name" value="Cyt_P450_E_grp-I"/>
</dbReference>
<dbReference type="Gene3D" id="1.10.630.10">
    <property type="entry name" value="Cytochrome P450"/>
    <property type="match status" value="1"/>
</dbReference>
<feature type="compositionally biased region" description="Polar residues" evidence="2">
    <location>
        <begin position="38"/>
        <end position="59"/>
    </location>
</feature>
<keyword evidence="1" id="KW-0479">Metal-binding</keyword>
<accession>A0A8H3VKV5</accession>
<protein>
    <recommendedName>
        <fullName evidence="5">Pisatin demethylase</fullName>
    </recommendedName>
</protein>
<feature type="binding site" description="axial binding residue" evidence="1">
    <location>
        <position position="602"/>
    </location>
    <ligand>
        <name>heme</name>
        <dbReference type="ChEBI" id="CHEBI:30413"/>
    </ligand>
    <ligandPart>
        <name>Fe</name>
        <dbReference type="ChEBI" id="CHEBI:18248"/>
    </ligandPart>
</feature>
<gene>
    <name evidence="3" type="ORF">EG327_001042</name>
</gene>
<proteinExistence type="predicted"/>
<dbReference type="PRINTS" id="PR00385">
    <property type="entry name" value="P450"/>
</dbReference>
<dbReference type="InterPro" id="IPR050121">
    <property type="entry name" value="Cytochrome_P450_monoxygenase"/>
</dbReference>
<evidence type="ECO:0000256" key="1">
    <source>
        <dbReference type="PIRSR" id="PIRSR602401-1"/>
    </source>
</evidence>
<dbReference type="Pfam" id="PF00067">
    <property type="entry name" value="p450"/>
    <property type="match status" value="1"/>
</dbReference>
<dbReference type="InterPro" id="IPR036396">
    <property type="entry name" value="Cyt_P450_sf"/>
</dbReference>
<dbReference type="PRINTS" id="PR00463">
    <property type="entry name" value="EP450I"/>
</dbReference>
<evidence type="ECO:0000313" key="4">
    <source>
        <dbReference type="Proteomes" id="UP000490939"/>
    </source>
</evidence>
<feature type="region of interest" description="Disordered" evidence="2">
    <location>
        <begin position="19"/>
        <end position="79"/>
    </location>
</feature>
<dbReference type="GO" id="GO:0004497">
    <property type="term" value="F:monooxygenase activity"/>
    <property type="evidence" value="ECO:0007669"/>
    <property type="project" value="InterPro"/>
</dbReference>
<dbReference type="Proteomes" id="UP000490939">
    <property type="component" value="Unassembled WGS sequence"/>
</dbReference>
<organism evidence="3 4">
    <name type="scientific">Venturia inaequalis</name>
    <name type="common">Apple scab fungus</name>
    <dbReference type="NCBI Taxonomy" id="5025"/>
    <lineage>
        <taxon>Eukaryota</taxon>
        <taxon>Fungi</taxon>
        <taxon>Dikarya</taxon>
        <taxon>Ascomycota</taxon>
        <taxon>Pezizomycotina</taxon>
        <taxon>Dothideomycetes</taxon>
        <taxon>Pleosporomycetidae</taxon>
        <taxon>Venturiales</taxon>
        <taxon>Venturiaceae</taxon>
        <taxon>Venturia</taxon>
    </lineage>
</organism>
<comment type="caution">
    <text evidence="3">The sequence shown here is derived from an EMBL/GenBank/DDBJ whole genome shotgun (WGS) entry which is preliminary data.</text>
</comment>
<feature type="compositionally biased region" description="Low complexity" evidence="2">
    <location>
        <begin position="19"/>
        <end position="37"/>
    </location>
</feature>
<evidence type="ECO:0000313" key="3">
    <source>
        <dbReference type="EMBL" id="KAE9990695.1"/>
    </source>
</evidence>
<dbReference type="SUPFAM" id="SSF48264">
    <property type="entry name" value="Cytochrome P450"/>
    <property type="match status" value="1"/>
</dbReference>
<evidence type="ECO:0008006" key="5">
    <source>
        <dbReference type="Google" id="ProtNLM"/>
    </source>
</evidence>
<dbReference type="GO" id="GO:0020037">
    <property type="term" value="F:heme binding"/>
    <property type="evidence" value="ECO:0007669"/>
    <property type="project" value="InterPro"/>
</dbReference>
<dbReference type="PANTHER" id="PTHR24305">
    <property type="entry name" value="CYTOCHROME P450"/>
    <property type="match status" value="1"/>
</dbReference>
<keyword evidence="1" id="KW-0408">Iron</keyword>
<dbReference type="GO" id="GO:0005506">
    <property type="term" value="F:iron ion binding"/>
    <property type="evidence" value="ECO:0007669"/>
    <property type="project" value="InterPro"/>
</dbReference>
<feature type="compositionally biased region" description="Basic and acidic residues" evidence="2">
    <location>
        <begin position="128"/>
        <end position="138"/>
    </location>
</feature>
<dbReference type="GO" id="GO:0016705">
    <property type="term" value="F:oxidoreductase activity, acting on paired donors, with incorporation or reduction of molecular oxygen"/>
    <property type="evidence" value="ECO:0007669"/>
    <property type="project" value="InterPro"/>
</dbReference>
<dbReference type="CDD" id="cd11060">
    <property type="entry name" value="CYP57A1-like"/>
    <property type="match status" value="1"/>
</dbReference>
<evidence type="ECO:0000256" key="2">
    <source>
        <dbReference type="SAM" id="MobiDB-lite"/>
    </source>
</evidence>